<feature type="compositionally biased region" description="Low complexity" evidence="4">
    <location>
        <begin position="81"/>
        <end position="91"/>
    </location>
</feature>
<dbReference type="Pfam" id="PF12796">
    <property type="entry name" value="Ank_2"/>
    <property type="match status" value="2"/>
</dbReference>
<feature type="repeat" description="ANK" evidence="3">
    <location>
        <begin position="154"/>
        <end position="186"/>
    </location>
</feature>
<feature type="compositionally biased region" description="Polar residues" evidence="4">
    <location>
        <begin position="1"/>
        <end position="26"/>
    </location>
</feature>
<reference key="2">
    <citation type="submission" date="2011-04" db="EMBL/GenBank/DDBJ databases">
        <title>High-quality genome sequence of Pichia pastoris CBS 7435.</title>
        <authorList>
            <person name="Kueberl A."/>
            <person name="Schneider J."/>
            <person name="Thallinger G.G."/>
            <person name="Anderl I."/>
            <person name="Wibberg D."/>
            <person name="Hajek T."/>
            <person name="Jaenicke S."/>
            <person name="Brinkrolf K."/>
            <person name="Goesmann A."/>
            <person name="Szczepanowski R."/>
            <person name="Puehler A."/>
            <person name="Schwab H."/>
            <person name="Glieder A."/>
            <person name="Pichler H."/>
        </authorList>
    </citation>
    <scope>NUCLEOTIDE SEQUENCE</scope>
    <source>
        <strain>CBS 7435</strain>
    </source>
</reference>
<feature type="compositionally biased region" description="Low complexity" evidence="4">
    <location>
        <begin position="793"/>
        <end position="802"/>
    </location>
</feature>
<keyword evidence="1" id="KW-0677">Repeat</keyword>
<feature type="compositionally biased region" description="Basic and acidic residues" evidence="4">
    <location>
        <begin position="403"/>
        <end position="416"/>
    </location>
</feature>
<dbReference type="PANTHER" id="PTHR24171:SF8">
    <property type="entry name" value="BRCA1-ASSOCIATED RING DOMAIN PROTEIN 1"/>
    <property type="match status" value="1"/>
</dbReference>
<name>F2QVW5_KOMPC</name>
<feature type="compositionally biased region" description="Polar residues" evidence="4">
    <location>
        <begin position="37"/>
        <end position="48"/>
    </location>
</feature>
<dbReference type="GO" id="GO:0085020">
    <property type="term" value="P:protein K6-linked ubiquitination"/>
    <property type="evidence" value="ECO:0007669"/>
    <property type="project" value="TreeGrafter"/>
</dbReference>
<feature type="repeat" description="ANK" evidence="3">
    <location>
        <begin position="187"/>
        <end position="219"/>
    </location>
</feature>
<dbReference type="Pfam" id="PF00023">
    <property type="entry name" value="Ank"/>
    <property type="match status" value="1"/>
</dbReference>
<evidence type="ECO:0000313" key="5">
    <source>
        <dbReference type="EMBL" id="CCA39543.1"/>
    </source>
</evidence>
<feature type="compositionally biased region" description="Polar residues" evidence="4">
    <location>
        <begin position="467"/>
        <end position="477"/>
    </location>
</feature>
<feature type="region of interest" description="Disordered" evidence="4">
    <location>
        <begin position="561"/>
        <end position="586"/>
    </location>
</feature>
<dbReference type="Proteomes" id="UP000006853">
    <property type="component" value="Chromosome 3"/>
</dbReference>
<keyword evidence="6" id="KW-1185">Reference proteome</keyword>
<dbReference type="InterPro" id="IPR036770">
    <property type="entry name" value="Ankyrin_rpt-contain_sf"/>
</dbReference>
<evidence type="ECO:0000256" key="1">
    <source>
        <dbReference type="ARBA" id="ARBA00022737"/>
    </source>
</evidence>
<sequence>MSSADGHVSTNDSASIRPSLNDQSNGSDEESGPVVSSRRNTPGINSSDSEAETDIADSPPRPSKRGRRLIRKLEYDKSRNRSNSKSSANASVTVAKNRSTPSSRSISPKTSNRKVSLRDANGRTKLQKACEKGRLAEVMACLTNGARVNDKDYAGITALHEASLNGHLEIVELLLQHGAFIDALSVDKDTPLIDAAANGHVEVVRTLLKKGANPLIVNTSNDTALSSAEKLDTPDAKRIIEILKEYHEKQKSLHQDISDTTRKVVDVGVSSWNLKDKLLKQTYIGNVEFVGKDLIFSDQKPEQLSIAGYRGHEEVISIILGVSGPKFINTRDAAGLTPLMYTVGRGHINCTRILLEHADPRMTDELGNTLIDYASNGPVVDSDEINLIKVSIDKHGDGTEKQIVKKEEISAKREADSSTTRGVKKVKTNSTIEPKADSPTARSAQTNSTRRESDTTGKPILPGSAATIRNSPTSNSKPIPKDDYSKARATSVQAPVLSSRKTSPVVPSKDSAISSPKLSAHKSEPVSVIQTPRELASSVIQSPDIPAKIELTPEQMKLKLEKEKEEAAQRETYKQQQEERRKKKQQEIMNRISEAQQKKEYDRKQAEELAKLKKQRAKEEAQREQQEAMKKKEKETVQKEISRRKEIRQHYPVGLRAAKFGNNYDPQAALHYLPLYLTDIEGEEWCIDLQVMLLFGKEGFYQQQHFSDIRLIGHEDKPKVWNILFPIIGYDHKKSYSIEEKINLYEDGEKLFNNLKLNWVKSSQIFHFLEHSISEDSIVKKHLTKVKFSLSRSRPSDLSRPSIANSTDSSRTNGTTATHTGQDLSSVPFSFRKRPCVEGLLHAPPTL</sequence>
<reference evidence="5 6" key="1">
    <citation type="journal article" date="2011" name="J. Biotechnol.">
        <title>High-quality genome sequence of Pichia pastoris CBS7435.</title>
        <authorList>
            <person name="Kuberl A."/>
            <person name="Schneider J."/>
            <person name="Thallinger G.G."/>
            <person name="Anderl I."/>
            <person name="Wibberg D."/>
            <person name="Hajek T."/>
            <person name="Jaenicke S."/>
            <person name="Brinkrolf K."/>
            <person name="Goesmann A."/>
            <person name="Szczepanowski R."/>
            <person name="Puhler A."/>
            <person name="Schwab H."/>
            <person name="Glieder A."/>
            <person name="Pichler H."/>
        </authorList>
    </citation>
    <scope>NUCLEOTIDE SEQUENCE [LARGE SCALE GENOMIC DNA]</scope>
    <source>
        <strain evidence="6">ATCC 76273 / CBS 7435 / CECT 11047 / NRRL Y-11430 / Wegner 21-1</strain>
    </source>
</reference>
<evidence type="ECO:0000256" key="4">
    <source>
        <dbReference type="SAM" id="MobiDB-lite"/>
    </source>
</evidence>
<dbReference type="SUPFAM" id="SSF48403">
    <property type="entry name" value="Ankyrin repeat"/>
    <property type="match status" value="1"/>
</dbReference>
<dbReference type="EMBL" id="FR839630">
    <property type="protein sequence ID" value="CCA39543.1"/>
    <property type="molecule type" value="Genomic_DNA"/>
</dbReference>
<feature type="region of interest" description="Disordered" evidence="4">
    <location>
        <begin position="612"/>
        <end position="641"/>
    </location>
</feature>
<dbReference type="HOGENOM" id="CLU_005403_0_0_1"/>
<feature type="region of interest" description="Disordered" evidence="4">
    <location>
        <begin position="1"/>
        <end position="122"/>
    </location>
</feature>
<feature type="repeat" description="ANK" evidence="3">
    <location>
        <begin position="121"/>
        <end position="153"/>
    </location>
</feature>
<evidence type="ECO:0000256" key="3">
    <source>
        <dbReference type="PROSITE-ProRule" id="PRU00023"/>
    </source>
</evidence>
<organism evidence="5 6">
    <name type="scientific">Komagataella phaffii (strain ATCC 76273 / CBS 7435 / CECT 11047 / NRRL Y-11430 / Wegner 21-1)</name>
    <name type="common">Yeast</name>
    <name type="synonym">Pichia pastoris</name>
    <dbReference type="NCBI Taxonomy" id="981350"/>
    <lineage>
        <taxon>Eukaryota</taxon>
        <taxon>Fungi</taxon>
        <taxon>Dikarya</taxon>
        <taxon>Ascomycota</taxon>
        <taxon>Saccharomycotina</taxon>
        <taxon>Pichiomycetes</taxon>
        <taxon>Pichiales</taxon>
        <taxon>Pichiaceae</taxon>
        <taxon>Komagataella</taxon>
    </lineage>
</organism>
<dbReference type="SMART" id="SM00248">
    <property type="entry name" value="ANK"/>
    <property type="match status" value="4"/>
</dbReference>
<dbReference type="InterPro" id="IPR002110">
    <property type="entry name" value="Ankyrin_rpt"/>
</dbReference>
<feature type="region of interest" description="Disordered" evidence="4">
    <location>
        <begin position="403"/>
        <end position="528"/>
    </location>
</feature>
<feature type="compositionally biased region" description="Polar residues" evidence="4">
    <location>
        <begin position="803"/>
        <end position="826"/>
    </location>
</feature>
<dbReference type="AlphaFoldDB" id="F2QVW5"/>
<feature type="compositionally biased region" description="Basic and acidic residues" evidence="4">
    <location>
        <begin position="561"/>
        <end position="580"/>
    </location>
</feature>
<accession>F2QVW5</accession>
<dbReference type="GO" id="GO:0004842">
    <property type="term" value="F:ubiquitin-protein transferase activity"/>
    <property type="evidence" value="ECO:0007669"/>
    <property type="project" value="TreeGrafter"/>
</dbReference>
<dbReference type="Gene3D" id="1.25.40.20">
    <property type="entry name" value="Ankyrin repeat-containing domain"/>
    <property type="match status" value="2"/>
</dbReference>
<gene>
    <name evidence="5" type="primary">HOS4</name>
    <name evidence="5" type="ordered locus">PP7435_Chr3-0585</name>
</gene>
<dbReference type="PROSITE" id="PS50297">
    <property type="entry name" value="ANK_REP_REGION"/>
    <property type="match status" value="2"/>
</dbReference>
<reference evidence="5 6" key="3">
    <citation type="journal article" date="2016" name="FEMS Yeast Res.">
        <title>Curation of the genome annotation of Pichia pastoris (Komagataella phaffii) CBS7435 from gene level to protein function.</title>
        <authorList>
            <person name="Valli M."/>
            <person name="Tatto N.E."/>
            <person name="Peymann A."/>
            <person name="Gruber C."/>
            <person name="Landes N."/>
            <person name="Ekker H."/>
            <person name="Thallinger G.G."/>
            <person name="Mattanovich D."/>
            <person name="Gasser B."/>
            <person name="Graf A.B."/>
        </authorList>
    </citation>
    <scope>GENOME REANNOTATION</scope>
    <source>
        <strain evidence="5 6">ATCC 76273 / CBS 7435 / CECT 11047 / NRRL Y-11430 / Wegner 21-1</strain>
    </source>
</reference>
<proteinExistence type="predicted"/>
<evidence type="ECO:0000256" key="2">
    <source>
        <dbReference type="ARBA" id="ARBA00023043"/>
    </source>
</evidence>
<keyword evidence="2 3" id="KW-0040">ANK repeat</keyword>
<evidence type="ECO:0000313" key="6">
    <source>
        <dbReference type="Proteomes" id="UP000006853"/>
    </source>
</evidence>
<feature type="region of interest" description="Disordered" evidence="4">
    <location>
        <begin position="793"/>
        <end position="826"/>
    </location>
</feature>
<dbReference type="PROSITE" id="PS50088">
    <property type="entry name" value="ANK_REPEAT"/>
    <property type="match status" value="3"/>
</dbReference>
<protein>
    <submittedName>
        <fullName evidence="5">Set3 complex subunit</fullName>
    </submittedName>
</protein>
<dbReference type="PANTHER" id="PTHR24171">
    <property type="entry name" value="ANKYRIN REPEAT DOMAIN-CONTAINING PROTEIN 39-RELATED"/>
    <property type="match status" value="1"/>
</dbReference>
<feature type="compositionally biased region" description="Polar residues" evidence="4">
    <location>
        <begin position="92"/>
        <end position="114"/>
    </location>
</feature>